<comment type="caution">
    <text evidence="2">The sequence shown here is derived from an EMBL/GenBank/DDBJ whole genome shotgun (WGS) entry which is preliminary data.</text>
</comment>
<feature type="compositionally biased region" description="Low complexity" evidence="1">
    <location>
        <begin position="118"/>
        <end position="130"/>
    </location>
</feature>
<feature type="compositionally biased region" description="Basic residues" evidence="1">
    <location>
        <begin position="141"/>
        <end position="154"/>
    </location>
</feature>
<feature type="compositionally biased region" description="Low complexity" evidence="1">
    <location>
        <begin position="60"/>
        <end position="71"/>
    </location>
</feature>
<evidence type="ECO:0000313" key="3">
    <source>
        <dbReference type="Proteomes" id="UP000636709"/>
    </source>
</evidence>
<keyword evidence="3" id="KW-1185">Reference proteome</keyword>
<feature type="region of interest" description="Disordered" evidence="1">
    <location>
        <begin position="14"/>
        <end position="213"/>
    </location>
</feature>
<feature type="compositionally biased region" description="Basic residues" evidence="1">
    <location>
        <begin position="80"/>
        <end position="92"/>
    </location>
</feature>
<organism evidence="2 3">
    <name type="scientific">Digitaria exilis</name>
    <dbReference type="NCBI Taxonomy" id="1010633"/>
    <lineage>
        <taxon>Eukaryota</taxon>
        <taxon>Viridiplantae</taxon>
        <taxon>Streptophyta</taxon>
        <taxon>Embryophyta</taxon>
        <taxon>Tracheophyta</taxon>
        <taxon>Spermatophyta</taxon>
        <taxon>Magnoliopsida</taxon>
        <taxon>Liliopsida</taxon>
        <taxon>Poales</taxon>
        <taxon>Poaceae</taxon>
        <taxon>PACMAD clade</taxon>
        <taxon>Panicoideae</taxon>
        <taxon>Panicodae</taxon>
        <taxon>Paniceae</taxon>
        <taxon>Anthephorinae</taxon>
        <taxon>Digitaria</taxon>
    </lineage>
</organism>
<accession>A0A835EW81</accession>
<dbReference type="Proteomes" id="UP000636709">
    <property type="component" value="Unassembled WGS sequence"/>
</dbReference>
<evidence type="ECO:0000313" key="2">
    <source>
        <dbReference type="EMBL" id="KAF8719915.1"/>
    </source>
</evidence>
<protein>
    <submittedName>
        <fullName evidence="2">Uncharacterized protein</fullName>
    </submittedName>
</protein>
<evidence type="ECO:0000256" key="1">
    <source>
        <dbReference type="SAM" id="MobiDB-lite"/>
    </source>
</evidence>
<name>A0A835EW81_9POAL</name>
<feature type="compositionally biased region" description="Low complexity" evidence="1">
    <location>
        <begin position="93"/>
        <end position="111"/>
    </location>
</feature>
<feature type="compositionally biased region" description="Basic and acidic residues" evidence="1">
    <location>
        <begin position="202"/>
        <end position="213"/>
    </location>
</feature>
<dbReference type="AlphaFoldDB" id="A0A835EW81"/>
<gene>
    <name evidence="2" type="ORF">HU200_024679</name>
</gene>
<reference evidence="2" key="1">
    <citation type="submission" date="2020-07" db="EMBL/GenBank/DDBJ databases">
        <title>Genome sequence and genetic diversity analysis of an under-domesticated orphan crop, white fonio (Digitaria exilis).</title>
        <authorList>
            <person name="Bennetzen J.L."/>
            <person name="Chen S."/>
            <person name="Ma X."/>
            <person name="Wang X."/>
            <person name="Yssel A.E.J."/>
            <person name="Chaluvadi S.R."/>
            <person name="Johnson M."/>
            <person name="Gangashetty P."/>
            <person name="Hamidou F."/>
            <person name="Sanogo M.D."/>
            <person name="Zwaenepoel A."/>
            <person name="Wallace J."/>
            <person name="Van De Peer Y."/>
            <person name="Van Deynze A."/>
        </authorList>
    </citation>
    <scope>NUCLEOTIDE SEQUENCE</scope>
    <source>
        <tissue evidence="2">Leaves</tissue>
    </source>
</reference>
<dbReference type="EMBL" id="JACEFO010001700">
    <property type="protein sequence ID" value="KAF8719915.1"/>
    <property type="molecule type" value="Genomic_DNA"/>
</dbReference>
<proteinExistence type="predicted"/>
<sequence>MDCRLTVVCAAGAATTRKPRRRGGRRREGCSPPRRSRCAPGGTGRRAPPCRWRSGWAPASSRRPGTRSTTPPTEPCLSHHLQRPRRHRHRRLPSLAGSTSSPSSSSRHGSPWRPPRASPASCACPASRLPDAPPLPPLPCRTKKRTRTPPRRERRPGWASSAAGARLPLRLRPHHWDGSPRRHTCNRQEPSVRPPPMTAPGPRRDLSIDRPIDRSISNHGFPARRRRLTAAVVLVGI</sequence>